<accession>A0ABS0ZH54</accession>
<reference evidence="1 2" key="1">
    <citation type="journal article" date="2021" name="Int. J. Syst. Evol. Microbiol.">
        <title>Streptococcus vicugnae sp. nov., isolated from faeces of alpacas (Vicugna pacos) and cattle (Bos taurus), Streptococcus zalophi sp. nov., and Streptococcus pacificus sp. nov., isolated from respiratory tract of California sea lions (Zalophus californianus).</title>
        <authorList>
            <person name="Volokhov D.V."/>
            <person name="Zagorodnyaya T.A."/>
            <person name="Shen Z."/>
            <person name="Blom J."/>
            <person name="Furtak V.A."/>
            <person name="Eisenberg T."/>
            <person name="Fan P."/>
            <person name="Jeong K.C."/>
            <person name="Gao Y."/>
            <person name="Zhang S."/>
            <person name="Amselle M."/>
        </authorList>
    </citation>
    <scope>NUCLEOTIDE SEQUENCE [LARGE SCALE GENOMIC DNA]</scope>
    <source>
        <strain evidence="1 2">CSL7591</strain>
    </source>
</reference>
<organism evidence="1 2">
    <name type="scientific">Streptococcus pacificus</name>
    <dbReference type="NCBI Taxonomy" id="2740577"/>
    <lineage>
        <taxon>Bacteria</taxon>
        <taxon>Bacillati</taxon>
        <taxon>Bacillota</taxon>
        <taxon>Bacilli</taxon>
        <taxon>Lactobacillales</taxon>
        <taxon>Streptococcaceae</taxon>
        <taxon>Streptococcus</taxon>
    </lineage>
</organism>
<sequence length="320" mass="35947">MKKRRLLLVGIVTLGLLLSVLFIFSTRSNQKESLSNSFNNKVKQTTKASSDNIKSKVNKSAVKNNTGKSAQTVKEVVKETEKQVSQENNAVSTSTSVFPEALLGQWKINDPFLNYIITFNSDGTVTRELDGKVYTTKIDKLVSLGNQLYRYEIASGTDTTALHYSGYGGHYVKYDIGILIDGDVIYPQVWSVSADKEFDYAPSYNMKATRPNKTSSLKDNPVKETDLLEKTSLTAEKTISWIKALYLTENVDNIVFEEDYLNSFYEGDDGLVYVSIRQNDDSVSNSDSVTGLYRINDSDYLEKKDDTSGTWQVISNTYFE</sequence>
<gene>
    <name evidence="1" type="ORF">JHK62_01260</name>
</gene>
<proteinExistence type="predicted"/>
<dbReference type="Proteomes" id="UP000653045">
    <property type="component" value="Unassembled WGS sequence"/>
</dbReference>
<dbReference type="EMBL" id="JAENBO010000001">
    <property type="protein sequence ID" value="MBJ8325307.1"/>
    <property type="molecule type" value="Genomic_DNA"/>
</dbReference>
<keyword evidence="2" id="KW-1185">Reference proteome</keyword>
<protein>
    <recommendedName>
        <fullName evidence="3">Lipoprotein</fullName>
    </recommendedName>
</protein>
<evidence type="ECO:0008006" key="3">
    <source>
        <dbReference type="Google" id="ProtNLM"/>
    </source>
</evidence>
<name>A0ABS0ZH54_9STRE</name>
<dbReference type="RefSeq" id="WP_199574866.1">
    <property type="nucleotide sequence ID" value="NZ_JAENBO010000001.1"/>
</dbReference>
<evidence type="ECO:0000313" key="1">
    <source>
        <dbReference type="EMBL" id="MBJ8325307.1"/>
    </source>
</evidence>
<evidence type="ECO:0000313" key="2">
    <source>
        <dbReference type="Proteomes" id="UP000653045"/>
    </source>
</evidence>
<comment type="caution">
    <text evidence="1">The sequence shown here is derived from an EMBL/GenBank/DDBJ whole genome shotgun (WGS) entry which is preliminary data.</text>
</comment>